<keyword evidence="2" id="KW-0238">DNA-binding</keyword>
<name>A0A7W9TVE1_9BURK</name>
<protein>
    <submittedName>
        <fullName evidence="2">DNA-binding protein H-NS</fullName>
    </submittedName>
</protein>
<evidence type="ECO:0000259" key="1">
    <source>
        <dbReference type="Pfam" id="PF00816"/>
    </source>
</evidence>
<proteinExistence type="predicted"/>
<accession>A0A7W9TVE1</accession>
<reference evidence="2 3" key="1">
    <citation type="submission" date="2020-08" db="EMBL/GenBank/DDBJ databases">
        <title>Above-ground endophytic microbial communities from plants in different locations in the United States.</title>
        <authorList>
            <person name="Frank C."/>
        </authorList>
    </citation>
    <scope>NUCLEOTIDE SEQUENCE [LARGE SCALE GENOMIC DNA]</scope>
    <source>
        <strain evidence="2 3">WP4_2_2</strain>
    </source>
</reference>
<keyword evidence="3" id="KW-1185">Reference proteome</keyword>
<evidence type="ECO:0000313" key="3">
    <source>
        <dbReference type="Proteomes" id="UP000571554"/>
    </source>
</evidence>
<dbReference type="GO" id="GO:0003677">
    <property type="term" value="F:DNA binding"/>
    <property type="evidence" value="ECO:0007669"/>
    <property type="project" value="UniProtKB-KW"/>
</dbReference>
<organism evidence="2 3">
    <name type="scientific">Paraburkholderia bannensis</name>
    <dbReference type="NCBI Taxonomy" id="765414"/>
    <lineage>
        <taxon>Bacteria</taxon>
        <taxon>Pseudomonadati</taxon>
        <taxon>Pseudomonadota</taxon>
        <taxon>Betaproteobacteria</taxon>
        <taxon>Burkholderiales</taxon>
        <taxon>Burkholderiaceae</taxon>
        <taxon>Paraburkholderia</taxon>
    </lineage>
</organism>
<gene>
    <name evidence="2" type="ORF">F4827_001984</name>
</gene>
<dbReference type="Proteomes" id="UP000571554">
    <property type="component" value="Unassembled WGS sequence"/>
</dbReference>
<dbReference type="SUPFAM" id="SSF81273">
    <property type="entry name" value="H-NS histone-like proteins"/>
    <property type="match status" value="1"/>
</dbReference>
<dbReference type="InterPro" id="IPR027444">
    <property type="entry name" value="H-NS_C_dom"/>
</dbReference>
<comment type="caution">
    <text evidence="2">The sequence shown here is derived from an EMBL/GenBank/DDBJ whole genome shotgun (WGS) entry which is preliminary data.</text>
</comment>
<dbReference type="EMBL" id="JACHBW010000004">
    <property type="protein sequence ID" value="MBB6102136.1"/>
    <property type="molecule type" value="Genomic_DNA"/>
</dbReference>
<feature type="domain" description="DNA-binding protein H-NS-like C-terminal" evidence="1">
    <location>
        <begin position="18"/>
        <end position="45"/>
    </location>
</feature>
<dbReference type="AlphaFoldDB" id="A0A7W9TVE1"/>
<dbReference type="Gene3D" id="4.10.430.30">
    <property type="match status" value="1"/>
</dbReference>
<sequence length="52" mass="5804">MLFWPTLELVKSPPFSRDSATGKKWSGKGARPKWLVGKCLDEYAIDAPQPQA</sequence>
<evidence type="ECO:0000313" key="2">
    <source>
        <dbReference type="EMBL" id="MBB6102136.1"/>
    </source>
</evidence>
<dbReference type="Pfam" id="PF00816">
    <property type="entry name" value="Histone_HNS"/>
    <property type="match status" value="1"/>
</dbReference>